<evidence type="ECO:0000259" key="2">
    <source>
        <dbReference type="Pfam" id="PF20047"/>
    </source>
</evidence>
<protein>
    <recommendedName>
        <fullName evidence="2">DUF6449 domain-containing protein</fullName>
    </recommendedName>
</protein>
<feature type="domain" description="DUF6449" evidence="2">
    <location>
        <begin position="482"/>
        <end position="624"/>
    </location>
</feature>
<dbReference type="InterPro" id="IPR045611">
    <property type="entry name" value="DUF6449"/>
</dbReference>
<dbReference type="AlphaFoldDB" id="A0A9D2HGF6"/>
<reference evidence="3" key="2">
    <citation type="submission" date="2021-04" db="EMBL/GenBank/DDBJ databases">
        <authorList>
            <person name="Gilroy R."/>
        </authorList>
    </citation>
    <scope>NUCLEOTIDE SEQUENCE</scope>
    <source>
        <strain evidence="3">CHK178-16964</strain>
    </source>
</reference>
<keyword evidence="1" id="KW-1133">Transmembrane helix</keyword>
<dbReference type="EMBL" id="DWZA01000055">
    <property type="protein sequence ID" value="HJA71191.1"/>
    <property type="molecule type" value="Genomic_DNA"/>
</dbReference>
<comment type="caution">
    <text evidence="3">The sequence shown here is derived from an EMBL/GenBank/DDBJ whole genome shotgun (WGS) entry which is preliminary data.</text>
</comment>
<feature type="transmembrane region" description="Helical" evidence="1">
    <location>
        <begin position="336"/>
        <end position="357"/>
    </location>
</feature>
<feature type="transmembrane region" description="Helical" evidence="1">
    <location>
        <begin position="110"/>
        <end position="136"/>
    </location>
</feature>
<organism evidence="3 4">
    <name type="scientific">Candidatus Lachnoclostridium stercoravium</name>
    <dbReference type="NCBI Taxonomy" id="2838633"/>
    <lineage>
        <taxon>Bacteria</taxon>
        <taxon>Bacillati</taxon>
        <taxon>Bacillota</taxon>
        <taxon>Clostridia</taxon>
        <taxon>Lachnospirales</taxon>
        <taxon>Lachnospiraceae</taxon>
    </lineage>
</organism>
<keyword evidence="1" id="KW-0812">Transmembrane</keyword>
<feature type="transmembrane region" description="Helical" evidence="1">
    <location>
        <begin position="185"/>
        <end position="206"/>
    </location>
</feature>
<evidence type="ECO:0000256" key="1">
    <source>
        <dbReference type="SAM" id="Phobius"/>
    </source>
</evidence>
<evidence type="ECO:0000313" key="4">
    <source>
        <dbReference type="Proteomes" id="UP000823900"/>
    </source>
</evidence>
<name>A0A9D2HGF6_9FIRM</name>
<feature type="transmembrane region" description="Helical" evidence="1">
    <location>
        <begin position="156"/>
        <end position="178"/>
    </location>
</feature>
<keyword evidence="1" id="KW-0472">Membrane</keyword>
<feature type="transmembrane region" description="Helical" evidence="1">
    <location>
        <begin position="66"/>
        <end position="89"/>
    </location>
</feature>
<gene>
    <name evidence="3" type="ORF">IAA07_06360</name>
</gene>
<proteinExistence type="predicted"/>
<reference evidence="3" key="1">
    <citation type="journal article" date="2021" name="PeerJ">
        <title>Extensive microbial diversity within the chicken gut microbiome revealed by metagenomics and culture.</title>
        <authorList>
            <person name="Gilroy R."/>
            <person name="Ravi A."/>
            <person name="Getino M."/>
            <person name="Pursley I."/>
            <person name="Horton D.L."/>
            <person name="Alikhan N.F."/>
            <person name="Baker D."/>
            <person name="Gharbi K."/>
            <person name="Hall N."/>
            <person name="Watson M."/>
            <person name="Adriaenssens E.M."/>
            <person name="Foster-Nyarko E."/>
            <person name="Jarju S."/>
            <person name="Secka A."/>
            <person name="Antonio M."/>
            <person name="Oren A."/>
            <person name="Chaudhuri R.R."/>
            <person name="La Ragione R."/>
            <person name="Hildebrand F."/>
            <person name="Pallen M.J."/>
        </authorList>
    </citation>
    <scope>NUCLEOTIDE SEQUENCE</scope>
    <source>
        <strain evidence="3">CHK178-16964</strain>
    </source>
</reference>
<feature type="transmembrane region" description="Helical" evidence="1">
    <location>
        <begin position="235"/>
        <end position="256"/>
    </location>
</feature>
<dbReference type="Pfam" id="PF20047">
    <property type="entry name" value="DUF6449"/>
    <property type="match status" value="1"/>
</dbReference>
<feature type="transmembrane region" description="Helical" evidence="1">
    <location>
        <begin position="300"/>
        <end position="324"/>
    </location>
</feature>
<feature type="transmembrane region" description="Helical" evidence="1">
    <location>
        <begin position="276"/>
        <end position="294"/>
    </location>
</feature>
<accession>A0A9D2HGF6</accession>
<evidence type="ECO:0000313" key="3">
    <source>
        <dbReference type="EMBL" id="HJA71191.1"/>
    </source>
</evidence>
<sequence length="755" mass="86789">MMSRNWFFNFMIEDWKRRLWAIALVSLLFFFSFPVAVVFVAGTRYTMDPNWLRDFTAFASLLVSKSNGWMAFITAVLSVVCAASGFSWLNSRKKVDFYHSLPIRREKIFIVNYINGILIMAVPYMVFLAIACGIAASQGISPAIFMEAAEGWGYFMVYYLMLYSTVAIAVIMTGNLIVGLLGTCFFFFYGPLVLLLAEGYFGTWFYTFCDDGMFFDKVRYVSPFIDFCVGESVSAGFFASRLAVGIVLTAIAFLLYRKRPSEAAGKAMAFTLSKPVIRILMVIASSLSGAVFFWNLRMSLGWAVFGILTAGLICHCVIEIIYHFDFKKLFSHYKQLLICFAASLAVLFSFRFDLFGYDRYLPDEEKVESAAVLVSGLDGWVDYGQLSPYKGSGYYGDVKISLPQYEEGNGRPYIWIGESRDDHLLREMKLSDRSLVLSLAQKGIRQTKEIKDQEMSAGQQPWDILNSYRRNEEAYTELTLQYTLSSGKQVRRKYTVDMDEAKEDIQNIFNSGEYKDSAYPLLKMKPEEARRAELEYMGETVRFDQAQAEKILAAYQEDLKALKMEDIQGMIPAGSIRFLTEAGCVQMDWEEEQERQYKNYYSNSYRDAEYYPVYECFSSTMALIGPEHEQLVSQWKDQIERIQLTDERSFYDSGLDVYTSGLFTLVTDKDEVRELEDLIMPQKYYNFNSYNLHGKEFLGGEVFYLAEDYAEDPQNYADVTYDTDSVLADVTKVPKKYLDRMRYDEMTEKIEAAEK</sequence>
<dbReference type="Proteomes" id="UP000823900">
    <property type="component" value="Unassembled WGS sequence"/>
</dbReference>